<evidence type="ECO:0000259" key="7">
    <source>
        <dbReference type="Pfam" id="PF09335"/>
    </source>
</evidence>
<evidence type="ECO:0000256" key="1">
    <source>
        <dbReference type="ARBA" id="ARBA00004651"/>
    </source>
</evidence>
<protein>
    <recommendedName>
        <fullName evidence="6">TVP38/TMEM64 family membrane protein</fullName>
    </recommendedName>
</protein>
<dbReference type="GO" id="GO:0005886">
    <property type="term" value="C:plasma membrane"/>
    <property type="evidence" value="ECO:0007669"/>
    <property type="project" value="UniProtKB-SubCell"/>
</dbReference>
<feature type="transmembrane region" description="Helical" evidence="6">
    <location>
        <begin position="164"/>
        <end position="183"/>
    </location>
</feature>
<dbReference type="PANTHER" id="PTHR12677:SF59">
    <property type="entry name" value="GOLGI APPARATUS MEMBRANE PROTEIN TVP38-RELATED"/>
    <property type="match status" value="1"/>
</dbReference>
<dbReference type="RefSeq" id="WP_053404886.1">
    <property type="nucleotide sequence ID" value="NZ_BQKE01000001.1"/>
</dbReference>
<evidence type="ECO:0000313" key="8">
    <source>
        <dbReference type="EMBL" id="GJM60988.1"/>
    </source>
</evidence>
<dbReference type="Pfam" id="PF09335">
    <property type="entry name" value="VTT_dom"/>
    <property type="match status" value="1"/>
</dbReference>
<feature type="transmembrane region" description="Helical" evidence="6">
    <location>
        <begin position="203"/>
        <end position="221"/>
    </location>
</feature>
<feature type="transmembrane region" description="Helical" evidence="6">
    <location>
        <begin position="52"/>
        <end position="75"/>
    </location>
</feature>
<reference evidence="8 9" key="1">
    <citation type="submission" date="2021-12" db="EMBL/GenBank/DDBJ databases">
        <title>Genome sequencing of bacteria with rrn-lacking chromosome and rrn-plasmid.</title>
        <authorList>
            <person name="Anda M."/>
            <person name="Iwasaki W."/>
        </authorList>
    </citation>
    <scope>NUCLEOTIDE SEQUENCE [LARGE SCALE GENOMIC DNA]</scope>
    <source>
        <strain evidence="8 9">NBRC 15940</strain>
    </source>
</reference>
<evidence type="ECO:0000256" key="3">
    <source>
        <dbReference type="ARBA" id="ARBA00022692"/>
    </source>
</evidence>
<dbReference type="InterPro" id="IPR032816">
    <property type="entry name" value="VTT_dom"/>
</dbReference>
<feature type="transmembrane region" description="Helical" evidence="6">
    <location>
        <begin position="12"/>
        <end position="32"/>
    </location>
</feature>
<name>A0AAN5ALL0_9BACT</name>
<keyword evidence="2 6" id="KW-1003">Cell membrane</keyword>
<evidence type="ECO:0000256" key="6">
    <source>
        <dbReference type="RuleBase" id="RU366058"/>
    </source>
</evidence>
<accession>A0AAN5ALL0</accession>
<evidence type="ECO:0000256" key="2">
    <source>
        <dbReference type="ARBA" id="ARBA00022475"/>
    </source>
</evidence>
<evidence type="ECO:0000313" key="9">
    <source>
        <dbReference type="Proteomes" id="UP001310022"/>
    </source>
</evidence>
<feature type="transmembrane region" description="Helical" evidence="6">
    <location>
        <begin position="84"/>
        <end position="103"/>
    </location>
</feature>
<proteinExistence type="inferred from homology"/>
<comment type="similarity">
    <text evidence="6">Belongs to the TVP38/TMEM64 family.</text>
</comment>
<comment type="subcellular location">
    <subcellularLocation>
        <location evidence="1 6">Cell membrane</location>
        <topology evidence="1 6">Multi-pass membrane protein</topology>
    </subcellularLocation>
</comment>
<feature type="domain" description="VTT" evidence="7">
    <location>
        <begin position="68"/>
        <end position="184"/>
    </location>
</feature>
<feature type="transmembrane region" description="Helical" evidence="6">
    <location>
        <begin position="135"/>
        <end position="157"/>
    </location>
</feature>
<sequence>MKEIFKILRANGASLGFALGLTALPLIFSGTASVLVLQNEATLRAFDWSQWLLFYALTVITMAFALTPTTLIALISGYLLGWKAIFFIVPSYLLASVLCYFTAQKLDHGNFTNSLREHPQARLILDRLQHQELQLVILTKLSPVLPFAVSNILLAIAGARLRPFFWGAAIGMLPRTLLVIYVGIQANQLEALLADPFSGWQQWIILGLIIISVLGLSRMISKAITQTHENL</sequence>
<comment type="caution">
    <text evidence="8">The sequence shown here is derived from an EMBL/GenBank/DDBJ whole genome shotgun (WGS) entry which is preliminary data.</text>
</comment>
<keyword evidence="4 6" id="KW-1133">Transmembrane helix</keyword>
<evidence type="ECO:0000256" key="4">
    <source>
        <dbReference type="ARBA" id="ARBA00022989"/>
    </source>
</evidence>
<dbReference type="Proteomes" id="UP001310022">
    <property type="component" value="Unassembled WGS sequence"/>
</dbReference>
<dbReference type="PANTHER" id="PTHR12677">
    <property type="entry name" value="GOLGI APPARATUS MEMBRANE PROTEIN TVP38-RELATED"/>
    <property type="match status" value="1"/>
</dbReference>
<keyword evidence="9" id="KW-1185">Reference proteome</keyword>
<dbReference type="EMBL" id="BQKE01000001">
    <property type="protein sequence ID" value="GJM60988.1"/>
    <property type="molecule type" value="Genomic_DNA"/>
</dbReference>
<keyword evidence="3 6" id="KW-0812">Transmembrane</keyword>
<keyword evidence="5 6" id="KW-0472">Membrane</keyword>
<dbReference type="InterPro" id="IPR015414">
    <property type="entry name" value="TMEM64"/>
</dbReference>
<organism evidence="8 9">
    <name type="scientific">Persicobacter diffluens</name>
    <dbReference type="NCBI Taxonomy" id="981"/>
    <lineage>
        <taxon>Bacteria</taxon>
        <taxon>Pseudomonadati</taxon>
        <taxon>Bacteroidota</taxon>
        <taxon>Cytophagia</taxon>
        <taxon>Cytophagales</taxon>
        <taxon>Persicobacteraceae</taxon>
        <taxon>Persicobacter</taxon>
    </lineage>
</organism>
<dbReference type="AlphaFoldDB" id="A0AAN5ALL0"/>
<evidence type="ECO:0000256" key="5">
    <source>
        <dbReference type="ARBA" id="ARBA00023136"/>
    </source>
</evidence>
<gene>
    <name evidence="8" type="ORF">PEDI_15400</name>
</gene>